<sequence length="37" mass="4088">MRFVAPIWPTSTRSNSAPVAIMRTRSPGLTVPSNTRM</sequence>
<reference evidence="1" key="1">
    <citation type="journal article" date="2012" name="PLoS ONE">
        <title>Gene sets for utilization of primary and secondary nutrition supplies in the distal gut of endangered iberian lynx.</title>
        <authorList>
            <person name="Alcaide M."/>
            <person name="Messina E."/>
            <person name="Richter M."/>
            <person name="Bargiela R."/>
            <person name="Peplies J."/>
            <person name="Huws S.A."/>
            <person name="Newbold C.J."/>
            <person name="Golyshin P.N."/>
            <person name="Simon M.A."/>
            <person name="Lopez G."/>
            <person name="Yakimov M.M."/>
            <person name="Ferrer M."/>
        </authorList>
    </citation>
    <scope>NUCLEOTIDE SEQUENCE</scope>
</reference>
<dbReference type="AlphaFoldDB" id="J9GCY3"/>
<evidence type="ECO:0000313" key="1">
    <source>
        <dbReference type="EMBL" id="EJW99617.1"/>
    </source>
</evidence>
<organism evidence="1">
    <name type="scientific">gut metagenome</name>
    <dbReference type="NCBI Taxonomy" id="749906"/>
    <lineage>
        <taxon>unclassified sequences</taxon>
        <taxon>metagenomes</taxon>
        <taxon>organismal metagenomes</taxon>
    </lineage>
</organism>
<gene>
    <name evidence="1" type="ORF">EVA_12278</name>
</gene>
<name>J9GCY3_9ZZZZ</name>
<comment type="caution">
    <text evidence="1">The sequence shown here is derived from an EMBL/GenBank/DDBJ whole genome shotgun (WGS) entry which is preliminary data.</text>
</comment>
<accession>J9GCY3</accession>
<dbReference type="EMBL" id="AMCI01003727">
    <property type="protein sequence ID" value="EJW99617.1"/>
    <property type="molecule type" value="Genomic_DNA"/>
</dbReference>
<protein>
    <submittedName>
        <fullName evidence="1">Uncharacterized protein</fullName>
    </submittedName>
</protein>
<proteinExistence type="predicted"/>